<evidence type="ECO:0000259" key="2">
    <source>
        <dbReference type="Pfam" id="PF09335"/>
    </source>
</evidence>
<dbReference type="EMBL" id="CABFNB010000143">
    <property type="protein sequence ID" value="VTZ64906.1"/>
    <property type="molecule type" value="Genomic_DNA"/>
</dbReference>
<dbReference type="Proteomes" id="UP000507954">
    <property type="component" value="Unassembled WGS sequence"/>
</dbReference>
<evidence type="ECO:0000313" key="3">
    <source>
        <dbReference type="EMBL" id="VTZ64906.1"/>
    </source>
</evidence>
<dbReference type="InterPro" id="IPR051311">
    <property type="entry name" value="DedA_domain"/>
</dbReference>
<dbReference type="GeneID" id="25010925"/>
<sequence length="150" mass="16134">MLTLSAYLGLFAVAFGAATLLPFQSEPLLVGLLLSGEFSTLGLVAVASFGNVLGAVCNWIVGLFIDRIHDRPWFPVKPSSLERASGWYGRYGRWSLLLSWMPLFGDALTVLAGVLREPLWSFLLLVTIAKTGRYLVLAAATLGTKAAFGA</sequence>
<keyword evidence="1" id="KW-0812">Transmembrane</keyword>
<feature type="transmembrane region" description="Helical" evidence="1">
    <location>
        <begin position="120"/>
        <end position="142"/>
    </location>
</feature>
<feature type="domain" description="VTT" evidence="2">
    <location>
        <begin position="33"/>
        <end position="139"/>
    </location>
</feature>
<proteinExistence type="predicted"/>
<keyword evidence="1" id="KW-0472">Membrane</keyword>
<reference evidence="3" key="1">
    <citation type="submission" date="2019-06" db="EMBL/GenBank/DDBJ databases">
        <authorList>
            <person name="Le Quere A."/>
            <person name="Colella S."/>
        </authorList>
    </citation>
    <scope>NUCLEOTIDE SEQUENCE</scope>
    <source>
        <strain evidence="3">EmedicaeMD41</strain>
    </source>
</reference>
<name>A0A508XA54_9HYPH</name>
<organism evidence="3">
    <name type="scientific">Sinorhizobium medicae</name>
    <dbReference type="NCBI Taxonomy" id="110321"/>
    <lineage>
        <taxon>Bacteria</taxon>
        <taxon>Pseudomonadati</taxon>
        <taxon>Pseudomonadota</taxon>
        <taxon>Alphaproteobacteria</taxon>
        <taxon>Hyphomicrobiales</taxon>
        <taxon>Rhizobiaceae</taxon>
        <taxon>Sinorhizobium/Ensifer group</taxon>
        <taxon>Sinorhizobium</taxon>
    </lineage>
</organism>
<accession>A0A508XA54</accession>
<dbReference type="Pfam" id="PF09335">
    <property type="entry name" value="VTT_dom"/>
    <property type="match status" value="1"/>
</dbReference>
<dbReference type="PANTHER" id="PTHR42709:SF4">
    <property type="entry name" value="INNER MEMBRANE PROTEIN YQAA"/>
    <property type="match status" value="1"/>
</dbReference>
<feature type="transmembrane region" description="Helical" evidence="1">
    <location>
        <begin position="94"/>
        <end position="114"/>
    </location>
</feature>
<protein>
    <submittedName>
        <fullName evidence="3">Inner membrane protein YqaA</fullName>
    </submittedName>
</protein>
<dbReference type="InterPro" id="IPR032816">
    <property type="entry name" value="VTT_dom"/>
</dbReference>
<dbReference type="AlphaFoldDB" id="A0A508XA54"/>
<dbReference type="PANTHER" id="PTHR42709">
    <property type="entry name" value="ALKALINE PHOSPHATASE LIKE PROTEIN"/>
    <property type="match status" value="1"/>
</dbReference>
<gene>
    <name evidence="3" type="primary">yqaA</name>
    <name evidence="3" type="ORF">EMEDMD4_730034</name>
</gene>
<feature type="transmembrane region" description="Helical" evidence="1">
    <location>
        <begin position="40"/>
        <end position="65"/>
    </location>
</feature>
<keyword evidence="1" id="KW-1133">Transmembrane helix</keyword>
<evidence type="ECO:0000256" key="1">
    <source>
        <dbReference type="SAM" id="Phobius"/>
    </source>
</evidence>
<dbReference type="RefSeq" id="WP_015241527.1">
    <property type="nucleotide sequence ID" value="NZ_CABFNB010000143.1"/>
</dbReference>